<protein>
    <submittedName>
        <fullName evidence="2">Uncharacterized protein</fullName>
    </submittedName>
</protein>
<sequence length="80" mass="8877">MHRCAVCYLPSAPRSVSGPSPHDRTTYPINSVQHPTYKGYTTPKRAVKASSPPQPSTHWQSGTPATCNRLRRFPLWSPSS</sequence>
<evidence type="ECO:0000313" key="2">
    <source>
        <dbReference type="EMBL" id="KAE8395581.1"/>
    </source>
</evidence>
<feature type="region of interest" description="Disordered" evidence="1">
    <location>
        <begin position="13"/>
        <end position="65"/>
    </location>
</feature>
<dbReference type="AlphaFoldDB" id="A0A5N7CN33"/>
<feature type="compositionally biased region" description="Polar residues" evidence="1">
    <location>
        <begin position="56"/>
        <end position="65"/>
    </location>
</feature>
<proteinExistence type="predicted"/>
<reference evidence="2" key="1">
    <citation type="submission" date="2019-04" db="EMBL/GenBank/DDBJ databases">
        <title>Friends and foes A comparative genomics studyof 23 Aspergillus species from section Flavi.</title>
        <authorList>
            <consortium name="DOE Joint Genome Institute"/>
            <person name="Kjaerbolling I."/>
            <person name="Vesth T."/>
            <person name="Frisvad J.C."/>
            <person name="Nybo J.L."/>
            <person name="Theobald S."/>
            <person name="Kildgaard S."/>
            <person name="Isbrandt T."/>
            <person name="Kuo A."/>
            <person name="Sato A."/>
            <person name="Lyhne E.K."/>
            <person name="Kogle M.E."/>
            <person name="Wiebenga A."/>
            <person name="Kun R.S."/>
            <person name="Lubbers R.J."/>
            <person name="Makela M.R."/>
            <person name="Barry K."/>
            <person name="Chovatia M."/>
            <person name="Clum A."/>
            <person name="Daum C."/>
            <person name="Haridas S."/>
            <person name="He G."/>
            <person name="LaButti K."/>
            <person name="Lipzen A."/>
            <person name="Mondo S."/>
            <person name="Riley R."/>
            <person name="Salamov A."/>
            <person name="Simmons B.A."/>
            <person name="Magnuson J.K."/>
            <person name="Henrissat B."/>
            <person name="Mortensen U.H."/>
            <person name="Larsen T.O."/>
            <person name="Devries R.P."/>
            <person name="Grigoriev I.V."/>
            <person name="Machida M."/>
            <person name="Baker S.E."/>
            <person name="Andersen M.R."/>
        </authorList>
    </citation>
    <scope>NUCLEOTIDE SEQUENCE [LARGE SCALE GENOMIC DNA]</scope>
    <source>
        <strain evidence="2">IBT 14317</strain>
    </source>
</reference>
<organism evidence="2">
    <name type="scientific">Petromyces alliaceus</name>
    <name type="common">Aspergillus alliaceus</name>
    <dbReference type="NCBI Taxonomy" id="209559"/>
    <lineage>
        <taxon>Eukaryota</taxon>
        <taxon>Fungi</taxon>
        <taxon>Dikarya</taxon>
        <taxon>Ascomycota</taxon>
        <taxon>Pezizomycotina</taxon>
        <taxon>Eurotiomycetes</taxon>
        <taxon>Eurotiomycetidae</taxon>
        <taxon>Eurotiales</taxon>
        <taxon>Aspergillaceae</taxon>
        <taxon>Aspergillus</taxon>
        <taxon>Aspergillus subgen. Circumdati</taxon>
    </lineage>
</organism>
<dbReference type="Proteomes" id="UP000326877">
    <property type="component" value="Unassembled WGS sequence"/>
</dbReference>
<name>A0A5N7CN33_PETAA</name>
<dbReference type="EMBL" id="ML735218">
    <property type="protein sequence ID" value="KAE8395581.1"/>
    <property type="molecule type" value="Genomic_DNA"/>
</dbReference>
<gene>
    <name evidence="2" type="ORF">BDV23DRAFT_145216</name>
</gene>
<accession>A0A5N7CN33</accession>
<evidence type="ECO:0000256" key="1">
    <source>
        <dbReference type="SAM" id="MobiDB-lite"/>
    </source>
</evidence>